<reference evidence="2 3" key="1">
    <citation type="submission" date="2019-11" db="EMBL/GenBank/DDBJ databases">
        <title>Comparative genomics of hydrocarbon-degrading Desulfosarcina strains.</title>
        <authorList>
            <person name="Watanabe M."/>
            <person name="Kojima H."/>
            <person name="Fukui M."/>
        </authorList>
    </citation>
    <scope>NUCLEOTIDE SEQUENCE [LARGE SCALE GENOMIC DNA]</scope>
    <source>
        <strain evidence="2 3">28bB2T</strain>
    </source>
</reference>
<proteinExistence type="predicted"/>
<gene>
    <name evidence="2" type="ORF">DSCO28_67140</name>
</gene>
<evidence type="ECO:0000256" key="1">
    <source>
        <dbReference type="SAM" id="SignalP"/>
    </source>
</evidence>
<sequence length="193" mass="21528">MKRILALATIILLVFLTNHALADVTIRVTNLPNRIMRVTYLWIYDKAGDTQFTTAGLLFAKSPLKIVNVIEKNTEQELHAEVVSADKQPNAQAVRVTFPNPVPKGGNYKIEITVEAETDGISRDANGRYSFTYETGHIAFFVLPKGHAVVYSNYPVLVYERKGNTVLQVKESGKKKLIFKTRAFVSEEAATAK</sequence>
<dbReference type="EMBL" id="AP021876">
    <property type="protein sequence ID" value="BBO86148.1"/>
    <property type="molecule type" value="Genomic_DNA"/>
</dbReference>
<dbReference type="KEGG" id="dov:DSCO28_67140"/>
<feature type="chain" id="PRO_5024395311" description="Macroglobulin domain-containing protein" evidence="1">
    <location>
        <begin position="23"/>
        <end position="193"/>
    </location>
</feature>
<protein>
    <recommendedName>
        <fullName evidence="4">Macroglobulin domain-containing protein</fullName>
    </recommendedName>
</protein>
<feature type="signal peptide" evidence="1">
    <location>
        <begin position="1"/>
        <end position="22"/>
    </location>
</feature>
<evidence type="ECO:0000313" key="2">
    <source>
        <dbReference type="EMBL" id="BBO86148.1"/>
    </source>
</evidence>
<name>A0A5K8A1B1_9BACT</name>
<organism evidence="2 3">
    <name type="scientific">Desulfosarcina ovata subsp. sediminis</name>
    <dbReference type="NCBI Taxonomy" id="885957"/>
    <lineage>
        <taxon>Bacteria</taxon>
        <taxon>Pseudomonadati</taxon>
        <taxon>Thermodesulfobacteriota</taxon>
        <taxon>Desulfobacteria</taxon>
        <taxon>Desulfobacterales</taxon>
        <taxon>Desulfosarcinaceae</taxon>
        <taxon>Desulfosarcina</taxon>
    </lineage>
</organism>
<evidence type="ECO:0000313" key="3">
    <source>
        <dbReference type="Proteomes" id="UP000425960"/>
    </source>
</evidence>
<keyword evidence="1" id="KW-0732">Signal</keyword>
<dbReference type="Proteomes" id="UP000425960">
    <property type="component" value="Chromosome"/>
</dbReference>
<evidence type="ECO:0008006" key="4">
    <source>
        <dbReference type="Google" id="ProtNLM"/>
    </source>
</evidence>
<accession>A0A5K8A1B1</accession>
<dbReference type="AlphaFoldDB" id="A0A5K8A1B1"/>
<dbReference type="RefSeq" id="WP_155325536.1">
    <property type="nucleotide sequence ID" value="NZ_AP021876.1"/>
</dbReference>